<dbReference type="RefSeq" id="WP_256648712.1">
    <property type="nucleotide sequence ID" value="NZ_JANIAA010000002.1"/>
</dbReference>
<comment type="caution">
    <text evidence="2">The sequence shown here is derived from an EMBL/GenBank/DDBJ whole genome shotgun (WGS) entry which is preliminary data.</text>
</comment>
<evidence type="ECO:0000256" key="1">
    <source>
        <dbReference type="SAM" id="MobiDB-lite"/>
    </source>
</evidence>
<accession>A0ABT1UR48</accession>
<evidence type="ECO:0000313" key="3">
    <source>
        <dbReference type="Proteomes" id="UP001204746"/>
    </source>
</evidence>
<protein>
    <submittedName>
        <fullName evidence="2">Uncharacterized protein</fullName>
    </submittedName>
</protein>
<proteinExistence type="predicted"/>
<gene>
    <name evidence="2" type="ORF">NP777_04480</name>
</gene>
<organism evidence="2 3">
    <name type="scientific">Streptomyces rugosispiralis</name>
    <dbReference type="NCBI Taxonomy" id="2967341"/>
    <lineage>
        <taxon>Bacteria</taxon>
        <taxon>Bacillati</taxon>
        <taxon>Actinomycetota</taxon>
        <taxon>Actinomycetes</taxon>
        <taxon>Kitasatosporales</taxon>
        <taxon>Streptomycetaceae</taxon>
        <taxon>Streptomyces</taxon>
    </lineage>
</organism>
<reference evidence="2 3" key="1">
    <citation type="submission" date="2022-07" db="EMBL/GenBank/DDBJ databases">
        <authorList>
            <person name="Phongsopitanun W."/>
            <person name="Tanasupawat S."/>
        </authorList>
    </citation>
    <scope>NUCLEOTIDE SEQUENCE [LARGE SCALE GENOMIC DNA]</scope>
    <source>
        <strain evidence="2 3">RCU-064</strain>
    </source>
</reference>
<feature type="region of interest" description="Disordered" evidence="1">
    <location>
        <begin position="1"/>
        <end position="31"/>
    </location>
</feature>
<keyword evidence="3" id="KW-1185">Reference proteome</keyword>
<dbReference type="EMBL" id="JANIAA010000002">
    <property type="protein sequence ID" value="MCQ8187522.1"/>
    <property type="molecule type" value="Genomic_DNA"/>
</dbReference>
<dbReference type="Proteomes" id="UP001204746">
    <property type="component" value="Unassembled WGS sequence"/>
</dbReference>
<name>A0ABT1UR48_9ACTN</name>
<sequence>MAVDTEAADARTAGERGAAPVPGSASAEPLTGFHIRVTACSARPP</sequence>
<evidence type="ECO:0000313" key="2">
    <source>
        <dbReference type="EMBL" id="MCQ8187522.1"/>
    </source>
</evidence>